<reference evidence="8" key="1">
    <citation type="submission" date="2018-05" db="EMBL/GenBank/DDBJ databases">
        <authorList>
            <person name="Lanie J.A."/>
            <person name="Ng W.-L."/>
            <person name="Kazmierczak K.M."/>
            <person name="Andrzejewski T.M."/>
            <person name="Davidsen T.M."/>
            <person name="Wayne K.J."/>
            <person name="Tettelin H."/>
            <person name="Glass J.I."/>
            <person name="Rusch D."/>
            <person name="Podicherti R."/>
            <person name="Tsui H.-C.T."/>
            <person name="Winkler M.E."/>
        </authorList>
    </citation>
    <scope>NUCLEOTIDE SEQUENCE</scope>
    <source>
        <strain evidence="8">ZC4RG45</strain>
    </source>
</reference>
<feature type="transmembrane region" description="Helical" evidence="7">
    <location>
        <begin position="84"/>
        <end position="101"/>
    </location>
</feature>
<name>A0A2W4JNF9_9PSEU</name>
<keyword evidence="4 7" id="KW-0812">Transmembrane</keyword>
<keyword evidence="6 7" id="KW-0472">Membrane</keyword>
<dbReference type="GO" id="GO:0005886">
    <property type="term" value="C:plasma membrane"/>
    <property type="evidence" value="ECO:0007669"/>
    <property type="project" value="UniProtKB-SubCell"/>
</dbReference>
<dbReference type="EMBL" id="QGUI01000074">
    <property type="protein sequence ID" value="PZN00631.1"/>
    <property type="molecule type" value="Genomic_DNA"/>
</dbReference>
<feature type="transmembrane region" description="Helical" evidence="7">
    <location>
        <begin position="20"/>
        <end position="40"/>
    </location>
</feature>
<dbReference type="PANTHER" id="PTHR33452">
    <property type="entry name" value="OXIDOREDUCTASE CATD-RELATED"/>
    <property type="match status" value="1"/>
</dbReference>
<sequence length="150" mass="15935">MPAERVREVVEGNRDRVIALFRIAVGVMFFAHGAAVLFGIFGGDPANPGHPVAFGSWPQWWAGLIEFVTGALVTLGVGMRGAAFVASGAMAYAYFVVHQPLGLMPHQNGGLAAALFCWAMLVLVFIGPGAWALESVLARARRSRRVAEAA</sequence>
<feature type="transmembrane region" description="Helical" evidence="7">
    <location>
        <begin position="113"/>
        <end position="133"/>
    </location>
</feature>
<evidence type="ECO:0000256" key="2">
    <source>
        <dbReference type="ARBA" id="ARBA00006679"/>
    </source>
</evidence>
<keyword evidence="5 7" id="KW-1133">Transmembrane helix</keyword>
<evidence type="ECO:0000256" key="7">
    <source>
        <dbReference type="SAM" id="Phobius"/>
    </source>
</evidence>
<proteinExistence type="inferred from homology"/>
<dbReference type="InterPro" id="IPR051907">
    <property type="entry name" value="DoxX-like_oxidoreductase"/>
</dbReference>
<dbReference type="InterPro" id="IPR032808">
    <property type="entry name" value="DoxX"/>
</dbReference>
<evidence type="ECO:0000256" key="4">
    <source>
        <dbReference type="ARBA" id="ARBA00022692"/>
    </source>
</evidence>
<evidence type="ECO:0000256" key="6">
    <source>
        <dbReference type="ARBA" id="ARBA00023136"/>
    </source>
</evidence>
<comment type="caution">
    <text evidence="8">The sequence shown here is derived from an EMBL/GenBank/DDBJ whole genome shotgun (WGS) entry which is preliminary data.</text>
</comment>
<dbReference type="PANTHER" id="PTHR33452:SF4">
    <property type="entry name" value="BLL4328 PROTEIN"/>
    <property type="match status" value="1"/>
</dbReference>
<accession>A0A2W4JNF9</accession>
<evidence type="ECO:0000256" key="3">
    <source>
        <dbReference type="ARBA" id="ARBA00022475"/>
    </source>
</evidence>
<keyword evidence="3" id="KW-1003">Cell membrane</keyword>
<evidence type="ECO:0000313" key="8">
    <source>
        <dbReference type="EMBL" id="PZN00631.1"/>
    </source>
</evidence>
<gene>
    <name evidence="8" type="ORF">DIU77_03165</name>
</gene>
<protein>
    <submittedName>
        <fullName evidence="8">DoxX family protein</fullName>
    </submittedName>
</protein>
<dbReference type="Pfam" id="PF07681">
    <property type="entry name" value="DoxX"/>
    <property type="match status" value="1"/>
</dbReference>
<evidence type="ECO:0000256" key="1">
    <source>
        <dbReference type="ARBA" id="ARBA00004651"/>
    </source>
</evidence>
<evidence type="ECO:0000256" key="5">
    <source>
        <dbReference type="ARBA" id="ARBA00022989"/>
    </source>
</evidence>
<comment type="similarity">
    <text evidence="2">Belongs to the DoxX family.</text>
</comment>
<dbReference type="AlphaFoldDB" id="A0A2W4JNF9"/>
<comment type="subcellular location">
    <subcellularLocation>
        <location evidence="1">Cell membrane</location>
        <topology evidence="1">Multi-pass membrane protein</topology>
    </subcellularLocation>
</comment>
<organism evidence="8">
    <name type="scientific">Thermocrispum agreste</name>
    <dbReference type="NCBI Taxonomy" id="37925"/>
    <lineage>
        <taxon>Bacteria</taxon>
        <taxon>Bacillati</taxon>
        <taxon>Actinomycetota</taxon>
        <taxon>Actinomycetes</taxon>
        <taxon>Pseudonocardiales</taxon>
        <taxon>Pseudonocardiaceae</taxon>
        <taxon>Thermocrispum</taxon>
    </lineage>
</organism>
<feature type="transmembrane region" description="Helical" evidence="7">
    <location>
        <begin position="60"/>
        <end position="77"/>
    </location>
</feature>